<sequence length="186" mass="20857">MINVCSDLLRSVLKDKVPPRGLTAFLQSERVHLCKNIESHPRQILYPSCGVFTGTLMDLDFTLLYKLIRNIQGINIPPHQKGWGRTPDLSANIDRLSVQRNEAYGHIPTASLSDADFNGRWAIIRQSVPEIETGTLTGDTYITAVDALLTMSMDPDTKKSYIQELDKQYKAELEVSAIVQEIKGQL</sequence>
<reference evidence="2 3" key="1">
    <citation type="journal article" date="2017" name="Nat. Ecol. Evol.">
        <title>Scallop genome provides insights into evolution of bilaterian karyotype and development.</title>
        <authorList>
            <person name="Wang S."/>
            <person name="Zhang J."/>
            <person name="Jiao W."/>
            <person name="Li J."/>
            <person name="Xun X."/>
            <person name="Sun Y."/>
            <person name="Guo X."/>
            <person name="Huan P."/>
            <person name="Dong B."/>
            <person name="Zhang L."/>
            <person name="Hu X."/>
            <person name="Sun X."/>
            <person name="Wang J."/>
            <person name="Zhao C."/>
            <person name="Wang Y."/>
            <person name="Wang D."/>
            <person name="Huang X."/>
            <person name="Wang R."/>
            <person name="Lv J."/>
            <person name="Li Y."/>
            <person name="Zhang Z."/>
            <person name="Liu B."/>
            <person name="Lu W."/>
            <person name="Hui Y."/>
            <person name="Liang J."/>
            <person name="Zhou Z."/>
            <person name="Hou R."/>
            <person name="Li X."/>
            <person name="Liu Y."/>
            <person name="Li H."/>
            <person name="Ning X."/>
            <person name="Lin Y."/>
            <person name="Zhao L."/>
            <person name="Xing Q."/>
            <person name="Dou J."/>
            <person name="Li Y."/>
            <person name="Mao J."/>
            <person name="Guo H."/>
            <person name="Dou H."/>
            <person name="Li T."/>
            <person name="Mu C."/>
            <person name="Jiang W."/>
            <person name="Fu Q."/>
            <person name="Fu X."/>
            <person name="Miao Y."/>
            <person name="Liu J."/>
            <person name="Yu Q."/>
            <person name="Li R."/>
            <person name="Liao H."/>
            <person name="Li X."/>
            <person name="Kong Y."/>
            <person name="Jiang Z."/>
            <person name="Chourrout D."/>
            <person name="Li R."/>
            <person name="Bao Z."/>
        </authorList>
    </citation>
    <scope>NUCLEOTIDE SEQUENCE [LARGE SCALE GENOMIC DNA]</scope>
    <source>
        <strain evidence="2 3">PY_sf001</strain>
    </source>
</reference>
<keyword evidence="3" id="KW-1185">Reference proteome</keyword>
<evidence type="ECO:0000259" key="1">
    <source>
        <dbReference type="Pfam" id="PF18738"/>
    </source>
</evidence>
<dbReference type="InterPro" id="IPR041249">
    <property type="entry name" value="HEPN_DZIP3"/>
</dbReference>
<evidence type="ECO:0000313" key="3">
    <source>
        <dbReference type="Proteomes" id="UP000242188"/>
    </source>
</evidence>
<protein>
    <recommendedName>
        <fullName evidence="1">DZIP3-like HEPN domain-containing protein</fullName>
    </recommendedName>
</protein>
<dbReference type="Pfam" id="PF18738">
    <property type="entry name" value="HEPN_DZIP3"/>
    <property type="match status" value="1"/>
</dbReference>
<evidence type="ECO:0000313" key="2">
    <source>
        <dbReference type="EMBL" id="OWF45558.1"/>
    </source>
</evidence>
<accession>A0A210QA13</accession>
<proteinExistence type="predicted"/>
<gene>
    <name evidence="2" type="ORF">KP79_PYT07078</name>
</gene>
<dbReference type="Proteomes" id="UP000242188">
    <property type="component" value="Unassembled WGS sequence"/>
</dbReference>
<dbReference type="OrthoDB" id="5987069at2759"/>
<dbReference type="STRING" id="6573.A0A210QA13"/>
<comment type="caution">
    <text evidence="2">The sequence shown here is derived from an EMBL/GenBank/DDBJ whole genome shotgun (WGS) entry which is preliminary data.</text>
</comment>
<name>A0A210QA13_MIZYE</name>
<dbReference type="AlphaFoldDB" id="A0A210QA13"/>
<organism evidence="2 3">
    <name type="scientific">Mizuhopecten yessoensis</name>
    <name type="common">Japanese scallop</name>
    <name type="synonym">Patinopecten yessoensis</name>
    <dbReference type="NCBI Taxonomy" id="6573"/>
    <lineage>
        <taxon>Eukaryota</taxon>
        <taxon>Metazoa</taxon>
        <taxon>Spiralia</taxon>
        <taxon>Lophotrochozoa</taxon>
        <taxon>Mollusca</taxon>
        <taxon>Bivalvia</taxon>
        <taxon>Autobranchia</taxon>
        <taxon>Pteriomorphia</taxon>
        <taxon>Pectinida</taxon>
        <taxon>Pectinoidea</taxon>
        <taxon>Pectinidae</taxon>
        <taxon>Mizuhopecten</taxon>
    </lineage>
</organism>
<feature type="domain" description="DZIP3-like HEPN" evidence="1">
    <location>
        <begin position="20"/>
        <end position="161"/>
    </location>
</feature>
<dbReference type="EMBL" id="NEDP02004470">
    <property type="protein sequence ID" value="OWF45558.1"/>
    <property type="molecule type" value="Genomic_DNA"/>
</dbReference>